<keyword evidence="2" id="KW-1185">Reference proteome</keyword>
<organism evidence="1 2">
    <name type="scientific">Paramecium octaurelia</name>
    <dbReference type="NCBI Taxonomy" id="43137"/>
    <lineage>
        <taxon>Eukaryota</taxon>
        <taxon>Sar</taxon>
        <taxon>Alveolata</taxon>
        <taxon>Ciliophora</taxon>
        <taxon>Intramacronucleata</taxon>
        <taxon>Oligohymenophorea</taxon>
        <taxon>Peniculida</taxon>
        <taxon>Parameciidae</taxon>
        <taxon>Paramecium</taxon>
    </lineage>
</organism>
<comment type="caution">
    <text evidence="1">The sequence shown here is derived from an EMBL/GenBank/DDBJ whole genome shotgun (WGS) entry which is preliminary data.</text>
</comment>
<proteinExistence type="predicted"/>
<dbReference type="Proteomes" id="UP000683925">
    <property type="component" value="Unassembled WGS sequence"/>
</dbReference>
<dbReference type="AlphaFoldDB" id="A0A8S1TTC4"/>
<protein>
    <submittedName>
        <fullName evidence="1">Uncharacterized protein</fullName>
    </submittedName>
</protein>
<name>A0A8S1TTC4_PAROT</name>
<dbReference type="EMBL" id="CAJJDP010000030">
    <property type="protein sequence ID" value="CAD8155298.1"/>
    <property type="molecule type" value="Genomic_DNA"/>
</dbReference>
<evidence type="ECO:0000313" key="2">
    <source>
        <dbReference type="Proteomes" id="UP000683925"/>
    </source>
</evidence>
<reference evidence="1" key="1">
    <citation type="submission" date="2021-01" db="EMBL/GenBank/DDBJ databases">
        <authorList>
            <consortium name="Genoscope - CEA"/>
            <person name="William W."/>
        </authorList>
    </citation>
    <scope>NUCLEOTIDE SEQUENCE</scope>
</reference>
<accession>A0A8S1TTC4</accession>
<evidence type="ECO:0000313" key="1">
    <source>
        <dbReference type="EMBL" id="CAD8155298.1"/>
    </source>
</evidence>
<gene>
    <name evidence="1" type="ORF">POCTA_138.1.T0300231</name>
</gene>
<sequence length="86" mass="10465">MKKGKKQKDSHQKQEEQIETFWKAQKLDLKFLEGLNLMNEYYPQTKQIFVNEQMNIQNRTSKIRCVKKRTIMLHQLTVEQKRSPKK</sequence>